<dbReference type="Proteomes" id="UP001168972">
    <property type="component" value="Unassembled WGS sequence"/>
</dbReference>
<dbReference type="EMBL" id="JAQQBR010000003">
    <property type="protein sequence ID" value="KAK0180526.1"/>
    <property type="molecule type" value="Genomic_DNA"/>
</dbReference>
<sequence>MGMMLQVDLNKELLEFRPVSIDGTHDHHREESDDTILASSIELGSRHCSFDPVHMDNRSGGQAGEFKVKRSALGPMSYHHDMPR</sequence>
<evidence type="ECO:0000256" key="1">
    <source>
        <dbReference type="SAM" id="MobiDB-lite"/>
    </source>
</evidence>
<accession>A0AA39G3P9</accession>
<evidence type="ECO:0000313" key="2">
    <source>
        <dbReference type="EMBL" id="KAK0180526.1"/>
    </source>
</evidence>
<organism evidence="2 3">
    <name type="scientific">Microctonus hyperodae</name>
    <name type="common">Parasitoid wasp</name>
    <dbReference type="NCBI Taxonomy" id="165561"/>
    <lineage>
        <taxon>Eukaryota</taxon>
        <taxon>Metazoa</taxon>
        <taxon>Ecdysozoa</taxon>
        <taxon>Arthropoda</taxon>
        <taxon>Hexapoda</taxon>
        <taxon>Insecta</taxon>
        <taxon>Pterygota</taxon>
        <taxon>Neoptera</taxon>
        <taxon>Endopterygota</taxon>
        <taxon>Hymenoptera</taxon>
        <taxon>Apocrita</taxon>
        <taxon>Ichneumonoidea</taxon>
        <taxon>Braconidae</taxon>
        <taxon>Euphorinae</taxon>
        <taxon>Microctonus</taxon>
    </lineage>
</organism>
<dbReference type="AlphaFoldDB" id="A0AA39G3P9"/>
<comment type="caution">
    <text evidence="2">The sequence shown here is derived from an EMBL/GenBank/DDBJ whole genome shotgun (WGS) entry which is preliminary data.</text>
</comment>
<protein>
    <submittedName>
        <fullName evidence="2">Uncharacterized protein</fullName>
    </submittedName>
</protein>
<name>A0AA39G3P9_MICHY</name>
<gene>
    <name evidence="2" type="ORF">PV327_006153</name>
</gene>
<feature type="region of interest" description="Disordered" evidence="1">
    <location>
        <begin position="52"/>
        <end position="84"/>
    </location>
</feature>
<evidence type="ECO:0000313" key="3">
    <source>
        <dbReference type="Proteomes" id="UP001168972"/>
    </source>
</evidence>
<reference evidence="2" key="2">
    <citation type="submission" date="2023-03" db="EMBL/GenBank/DDBJ databases">
        <authorList>
            <person name="Inwood S.N."/>
            <person name="Skelly J.G."/>
            <person name="Guhlin J."/>
            <person name="Harrop T.W.R."/>
            <person name="Goldson S.G."/>
            <person name="Dearden P.K."/>
        </authorList>
    </citation>
    <scope>NUCLEOTIDE SEQUENCE</scope>
    <source>
        <strain evidence="2">Lincoln</strain>
        <tissue evidence="2">Whole body</tissue>
    </source>
</reference>
<reference evidence="2" key="1">
    <citation type="journal article" date="2023" name="bioRxiv">
        <title>Scaffold-level genome assemblies of two parasitoid biocontrol wasps reveal the parthenogenesis mechanism and an associated novel virus.</title>
        <authorList>
            <person name="Inwood S."/>
            <person name="Skelly J."/>
            <person name="Guhlin J."/>
            <person name="Harrop T."/>
            <person name="Goldson S."/>
            <person name="Dearden P."/>
        </authorList>
    </citation>
    <scope>NUCLEOTIDE SEQUENCE</scope>
    <source>
        <strain evidence="2">Lincoln</strain>
        <tissue evidence="2">Whole body</tissue>
    </source>
</reference>
<keyword evidence="3" id="KW-1185">Reference proteome</keyword>
<proteinExistence type="predicted"/>